<dbReference type="InterPro" id="IPR006068">
    <property type="entry name" value="ATPase_P-typ_cation-transptr_C"/>
</dbReference>
<evidence type="ECO:0000256" key="20">
    <source>
        <dbReference type="SAM" id="Phobius"/>
    </source>
</evidence>
<dbReference type="Pfam" id="PF08318">
    <property type="entry name" value="COG4_m"/>
    <property type="match status" value="1"/>
</dbReference>
<dbReference type="EMBL" id="SRPS01000032">
    <property type="protein sequence ID" value="KAG5974299.1"/>
    <property type="molecule type" value="Genomic_DNA"/>
</dbReference>
<gene>
    <name evidence="23" type="ORF">E4U56_004811</name>
</gene>
<feature type="transmembrane region" description="Helical" evidence="20">
    <location>
        <begin position="933"/>
        <end position="952"/>
    </location>
</feature>
<dbReference type="InterPro" id="IPR023298">
    <property type="entry name" value="ATPase_P-typ_TM_dom_sf"/>
</dbReference>
<keyword evidence="7 20" id="KW-0812">Transmembrane</keyword>
<evidence type="ECO:0000313" key="23">
    <source>
        <dbReference type="EMBL" id="KAG5974299.1"/>
    </source>
</evidence>
<dbReference type="GO" id="GO:0005388">
    <property type="term" value="F:P-type calcium transporter activity"/>
    <property type="evidence" value="ECO:0007669"/>
    <property type="project" value="UniProtKB-EC"/>
</dbReference>
<name>A0A9P7STF3_9HYPO</name>
<dbReference type="InterPro" id="IPR023214">
    <property type="entry name" value="HAD_sf"/>
</dbReference>
<dbReference type="GO" id="GO:0000139">
    <property type="term" value="C:Golgi membrane"/>
    <property type="evidence" value="ECO:0007669"/>
    <property type="project" value="UniProtKB-SubCell"/>
</dbReference>
<dbReference type="EC" id="7.2.2.10" evidence="4"/>
<evidence type="ECO:0000256" key="5">
    <source>
        <dbReference type="ARBA" id="ARBA00020975"/>
    </source>
</evidence>
<keyword evidence="8" id="KW-0547">Nucleotide-binding</keyword>
<dbReference type="Pfam" id="PF00689">
    <property type="entry name" value="Cation_ATPase_C"/>
    <property type="match status" value="1"/>
</dbReference>
<comment type="subcellular location">
    <subcellularLocation>
        <location evidence="2">Golgi apparatus membrane</location>
        <topology evidence="2">Multi-pass membrane protein</topology>
    </subcellularLocation>
    <subcellularLocation>
        <location evidence="1">Golgi apparatus membrane</location>
        <topology evidence="1">Peripheral membrane protein</topology>
    </subcellularLocation>
</comment>
<keyword evidence="16 20" id="KW-0472">Membrane</keyword>
<dbReference type="Pfam" id="PF00690">
    <property type="entry name" value="Cation_ATPase_N"/>
    <property type="match status" value="1"/>
</dbReference>
<evidence type="ECO:0000256" key="16">
    <source>
        <dbReference type="ARBA" id="ARBA00023136"/>
    </source>
</evidence>
<dbReference type="SFLD" id="SFLDS00003">
    <property type="entry name" value="Haloacid_Dehalogenase"/>
    <property type="match status" value="1"/>
</dbReference>
<sequence length="1961" mass="213074">MQIPWVGRQGLSNEPLLPTSGVPNTTELSDVDPAYGNGPQRPRNVRTTSSRARSVSDEFSYMTPSEAAAKLRTSLTHGLTANDALTRLGNHGPNEIPHDEPEPLWLRFVKQFQEPLIVLLLVSAGMSLLLGNLDDAVSITVAVTIVVTVGFIQEYRSEQSIEALNHLVPNHAHLIRGGSGKSSTGMAKSPLWPPPADDANDQSSSPGTKTTNEDALDAVSTKVMAGQLVPGDLVLFTTGDRIPADIRVTKAADLTIDESNLTGETEPVRITTEARSRRINTQGLNHLQIPQLSAPGSDKNQYGDVASEAHNVVYMGTLVTSGYGQGIVFATGGSTQFGTIATSVSGTESPRSPLQLSMDDLGGQLSKASFVVIGLISFVGWLQGKKLLEIFTISISLAVAAIPEGLPIIVTVTLALGVHRMAKHNAIVRRMPKVETLGSVNVVCTDKTGTLTTNHMTASEMWHFGASKPIVVPSDSEAIEEKTTPTSLRIMRIGNIANNARLAQKYTESGAAASAVLTSTLGRGHVATSSRWVGQPTDVAMLDMLDKFEEHDIRDSVGPRATETPFSSDRKWMGVTIGSDTKGDKEYAYMKGAVEKVLTACSTYLDKDGREIVLDSARRQDALAAADSMASKGLRVLAFASGQVSRPFRGRLGQNGSRTATPSSDNSSDNSAPVANEEVYRDLTFAGLVGMSDPPRPGVSRSIRRLMRGGVKVIMITGDAEATALAIGKQLGMNVAVASQHSSSQGTVRPVLRGDEIDAMSDEDLAVAMQHTTIFARTNPDHKMKIIRALQSRGDIVAMTGDGVNDAPALKRADIGISMGRHGTDVAKEAADMILTDDDFSTILRAIEEGKGIFNNIQNFLTFQLSTSAASLSLVLLCTFFGYKTPLNAMQILWINIIMDGPPAQSLGVEKVDPDVMNRPPRRRNDAVLTKAVLTRVLTSAAIIMIGTMLIYRHEMMADGQVTRRDTTMTFTCFVFFDMFNALSCRSESKSIFKGEMGLFANNLFNWAVSLSVVCQLLVIYMPWLQEVFQTEAIGLGDLFRLVVLCSSVFWADELRKHLKYGRRRLGSSGYSQAGVTEQTASEVLMLKVVKCGPTITKAATRDAASSAHFPTSSSLSSSFSNPNNTAPQGPGLLQQQRRKEKRELCAPPGHISSSPMSALKNGAAHRASLRDGKRPESTTAASPLSNVTNTADLRAALLSLHDRESTITARLDSLLASQPDLTRDLGRLDLLRAGLGAQAIAARSINNDMLSSAAETAGRLSNRVKELDLEKSRVEDTLGVVEQVAELKACVNGVVGSMGAPQDWEAAAGYLFRASKVPEEIAQGAFAAGIVPSAEVPDPPWVTLENSRESLCGLFLREFEKAAGDGDGTKVTRFFKLFPMIGRADVGLDVYGRYVCQGVAGTARATLKDSVGGQNRKEGYFYSNALTKLFEHIAQIVDSHGGLVERHYGVGKMVRVIERLQMEADVQGGIILDTWSDERGVDRKITDIKSYPFSFLVQSVLSQTPRSGTPRINSPSLGGNNPRLSEDEGVNMKEVDGLLSEIAVMLGRWSAYTRFLSGKCMDANAEDPSLVLPGLLVKSNLYRKVSAKLMTPYNTMTTFFFRRSVEKAFQLDEYPTGLSLSLNRPVEGSPPFIITAVDDVMYIVNNVIQKSLSTSQRDVVSSVLPTVGRVLSSDFIGMIQRKMRDESYPKPAIHEGLPPADKIIQFIVLINSLDKSNEYLSRIIGSRITIATEGPAINTVTLQESLQESFPFGKDVIFVAKSLHALETGFVASSTELLNEGIQVLFTQVVKLRLRPVISETFRDADYALHEEDIHELAQINDEDEAELLDQVRRRFEHGWDQLMKPIARIMTPSTFSTLLDLTARHLSRILEKKILTYVGKTSPFGVVRIERDFTSIVDIVSRGKYSVREAFGKVTQLLMVANMEDDEWEELSGSDEGGIDWILTAEEMRKARGLVRAQI</sequence>
<feature type="region of interest" description="Disordered" evidence="19">
    <location>
        <begin position="1505"/>
        <end position="1528"/>
    </location>
</feature>
<comment type="similarity">
    <text evidence="3">Belongs to the COG4 family.</text>
</comment>
<feature type="region of interest" description="Disordered" evidence="19">
    <location>
        <begin position="648"/>
        <end position="673"/>
    </location>
</feature>
<feature type="compositionally biased region" description="Polar residues" evidence="19">
    <location>
        <begin position="1505"/>
        <end position="1524"/>
    </location>
</feature>
<evidence type="ECO:0000256" key="6">
    <source>
        <dbReference type="ARBA" id="ARBA00022448"/>
    </source>
</evidence>
<keyword evidence="6" id="KW-0813">Transport</keyword>
<dbReference type="SFLD" id="SFLDF00027">
    <property type="entry name" value="p-type_atpase"/>
    <property type="match status" value="1"/>
</dbReference>
<dbReference type="InterPro" id="IPR036412">
    <property type="entry name" value="HAD-like_sf"/>
</dbReference>
<keyword evidence="15" id="KW-0333">Golgi apparatus</keyword>
<feature type="compositionally biased region" description="Low complexity" evidence="19">
    <location>
        <begin position="1104"/>
        <end position="1126"/>
    </location>
</feature>
<evidence type="ECO:0000313" key="24">
    <source>
        <dbReference type="Proteomes" id="UP000784919"/>
    </source>
</evidence>
<dbReference type="GO" id="GO:0015031">
    <property type="term" value="P:protein transport"/>
    <property type="evidence" value="ECO:0007669"/>
    <property type="project" value="UniProtKB-KW"/>
</dbReference>
<keyword evidence="14 20" id="KW-1133">Transmembrane helix</keyword>
<dbReference type="InterPro" id="IPR048684">
    <property type="entry name" value="COG4_C"/>
</dbReference>
<dbReference type="InterPro" id="IPR044492">
    <property type="entry name" value="P_typ_ATPase_HD_dom"/>
</dbReference>
<evidence type="ECO:0000256" key="7">
    <source>
        <dbReference type="ARBA" id="ARBA00022692"/>
    </source>
</evidence>
<dbReference type="NCBIfam" id="TIGR01494">
    <property type="entry name" value="ATPase_P-type"/>
    <property type="match status" value="2"/>
</dbReference>
<keyword evidence="11" id="KW-0460">Magnesium</keyword>
<keyword evidence="9" id="KW-0106">Calcium</keyword>
<dbReference type="Gene3D" id="1.20.1110.10">
    <property type="entry name" value="Calcium-transporting ATPase, transmembrane domain"/>
    <property type="match status" value="2"/>
</dbReference>
<dbReference type="Pfam" id="PF20662">
    <property type="entry name" value="COG4_C"/>
    <property type="match status" value="1"/>
</dbReference>
<evidence type="ECO:0000256" key="2">
    <source>
        <dbReference type="ARBA" id="ARBA00004653"/>
    </source>
</evidence>
<evidence type="ECO:0000256" key="12">
    <source>
        <dbReference type="ARBA" id="ARBA00022927"/>
    </source>
</evidence>
<evidence type="ECO:0000256" key="17">
    <source>
        <dbReference type="ARBA" id="ARBA00031340"/>
    </source>
</evidence>
<dbReference type="SMART" id="SM00762">
    <property type="entry name" value="Cog4"/>
    <property type="match status" value="1"/>
</dbReference>
<protein>
    <recommendedName>
        <fullName evidence="5">Conserved oligomeric Golgi complex subunit 4</fullName>
        <ecNumber evidence="4">7.2.2.10</ecNumber>
    </recommendedName>
    <alternativeName>
        <fullName evidence="17">Component of oligomeric Golgi complex 4</fullName>
    </alternativeName>
</protein>
<dbReference type="InterPro" id="IPR048680">
    <property type="entry name" value="COG4_N"/>
</dbReference>
<dbReference type="InterPro" id="IPR059000">
    <property type="entry name" value="ATPase_P-type_domA"/>
</dbReference>
<feature type="compositionally biased region" description="Polar residues" evidence="19">
    <location>
        <begin position="201"/>
        <end position="210"/>
    </location>
</feature>
<dbReference type="Pfam" id="PF13246">
    <property type="entry name" value="Cation_ATPase"/>
    <property type="match status" value="1"/>
</dbReference>
<dbReference type="InterPro" id="IPR048682">
    <property type="entry name" value="COG4"/>
</dbReference>
<feature type="compositionally biased region" description="Low complexity" evidence="19">
    <location>
        <begin position="659"/>
        <end position="673"/>
    </location>
</feature>
<evidence type="ECO:0000259" key="21">
    <source>
        <dbReference type="SMART" id="SM00762"/>
    </source>
</evidence>
<feature type="region of interest" description="Disordered" evidence="19">
    <location>
        <begin position="1"/>
        <end position="59"/>
    </location>
</feature>
<evidence type="ECO:0000256" key="4">
    <source>
        <dbReference type="ARBA" id="ARBA00012790"/>
    </source>
</evidence>
<dbReference type="InterPro" id="IPR004014">
    <property type="entry name" value="ATPase_P-typ_cation-transptr_N"/>
</dbReference>
<dbReference type="OrthoDB" id="3352408at2759"/>
<dbReference type="InterPro" id="IPR001757">
    <property type="entry name" value="P_typ_ATPase"/>
</dbReference>
<feature type="region of interest" description="Disordered" evidence="19">
    <location>
        <begin position="175"/>
        <end position="213"/>
    </location>
</feature>
<dbReference type="SUPFAM" id="SSF56784">
    <property type="entry name" value="HAD-like"/>
    <property type="match status" value="1"/>
</dbReference>
<dbReference type="SMART" id="SM00831">
    <property type="entry name" value="Cation_ATPase_N"/>
    <property type="match status" value="1"/>
</dbReference>
<evidence type="ECO:0000256" key="18">
    <source>
        <dbReference type="ARBA" id="ARBA00038148"/>
    </source>
</evidence>
<organism evidence="23 24">
    <name type="scientific">Claviceps arundinis</name>
    <dbReference type="NCBI Taxonomy" id="1623583"/>
    <lineage>
        <taxon>Eukaryota</taxon>
        <taxon>Fungi</taxon>
        <taxon>Dikarya</taxon>
        <taxon>Ascomycota</taxon>
        <taxon>Pezizomycotina</taxon>
        <taxon>Sordariomycetes</taxon>
        <taxon>Hypocreomycetidae</taxon>
        <taxon>Hypocreales</taxon>
        <taxon>Clavicipitaceae</taxon>
        <taxon>Claviceps</taxon>
    </lineage>
</organism>
<dbReference type="Gene3D" id="3.40.50.1000">
    <property type="entry name" value="HAD superfamily/HAD-like"/>
    <property type="match status" value="1"/>
</dbReference>
<feature type="transmembrane region" description="Helical" evidence="20">
    <location>
        <begin position="967"/>
        <end position="983"/>
    </location>
</feature>
<dbReference type="SUPFAM" id="SSF81660">
    <property type="entry name" value="Metal cation-transporting ATPase, ATP-binding domain N"/>
    <property type="match status" value="1"/>
</dbReference>
<feature type="domain" description="COG4 transport protein middle alpha-helical bundle" evidence="21">
    <location>
        <begin position="1345"/>
        <end position="1685"/>
    </location>
</feature>
<dbReference type="Gene3D" id="1.20.58.1970">
    <property type="match status" value="1"/>
</dbReference>
<keyword evidence="13" id="KW-1278">Translocase</keyword>
<feature type="region of interest" description="Disordered" evidence="19">
    <location>
        <begin position="1103"/>
        <end position="1185"/>
    </location>
</feature>
<comment type="caution">
    <text evidence="23">The sequence shown here is derived from an EMBL/GenBank/DDBJ whole genome shotgun (WGS) entry which is preliminary data.</text>
</comment>
<keyword evidence="10" id="KW-0067">ATP-binding</keyword>
<dbReference type="InterPro" id="IPR008250">
    <property type="entry name" value="ATPase_P-typ_transduc_dom_A_sf"/>
</dbReference>
<dbReference type="PANTHER" id="PTHR24016:SF0">
    <property type="entry name" value="CONSERVED OLIGOMERIC GOLGI COMPLEX SUBUNIT 4"/>
    <property type="match status" value="1"/>
</dbReference>
<dbReference type="Pfam" id="PF00122">
    <property type="entry name" value="E1-E2_ATPase"/>
    <property type="match status" value="1"/>
</dbReference>
<evidence type="ECO:0000256" key="19">
    <source>
        <dbReference type="SAM" id="MobiDB-lite"/>
    </source>
</evidence>
<evidence type="ECO:0000256" key="1">
    <source>
        <dbReference type="ARBA" id="ARBA00004395"/>
    </source>
</evidence>
<dbReference type="PANTHER" id="PTHR24016">
    <property type="entry name" value="CONSERVED OLIGOMERIC GOLGI COMPLEX SUBUNIT 4"/>
    <property type="match status" value="1"/>
</dbReference>
<dbReference type="SUPFAM" id="SSF81665">
    <property type="entry name" value="Calcium ATPase, transmembrane domain M"/>
    <property type="match status" value="1"/>
</dbReference>
<keyword evidence="12" id="KW-0653">Protein transport</keyword>
<evidence type="ECO:0000259" key="22">
    <source>
        <dbReference type="SMART" id="SM00831"/>
    </source>
</evidence>
<feature type="transmembrane region" description="Helical" evidence="20">
    <location>
        <begin position="1004"/>
        <end position="1024"/>
    </location>
</feature>
<evidence type="ECO:0000256" key="15">
    <source>
        <dbReference type="ARBA" id="ARBA00023034"/>
    </source>
</evidence>
<dbReference type="FunFam" id="3.40.1110.10:FF:000040">
    <property type="entry name" value="Calcium-transporting ATPase 1"/>
    <property type="match status" value="1"/>
</dbReference>
<dbReference type="Gene3D" id="3.40.1110.10">
    <property type="entry name" value="Calcium-transporting ATPase, cytoplasmic domain N"/>
    <property type="match status" value="1"/>
</dbReference>
<dbReference type="SUPFAM" id="SSF81653">
    <property type="entry name" value="Calcium ATPase, transduction domain A"/>
    <property type="match status" value="1"/>
</dbReference>
<dbReference type="Gene3D" id="2.70.150.10">
    <property type="entry name" value="Calcium-transporting ATPase, cytoplasmic transduction domain A"/>
    <property type="match status" value="1"/>
</dbReference>
<evidence type="ECO:0000256" key="11">
    <source>
        <dbReference type="ARBA" id="ARBA00022842"/>
    </source>
</evidence>
<evidence type="ECO:0000256" key="9">
    <source>
        <dbReference type="ARBA" id="ARBA00022837"/>
    </source>
</evidence>
<feature type="domain" description="Cation-transporting P-type ATPase N-terminal" evidence="22">
    <location>
        <begin position="58"/>
        <end position="132"/>
    </location>
</feature>
<evidence type="ECO:0000256" key="3">
    <source>
        <dbReference type="ARBA" id="ARBA00009215"/>
    </source>
</evidence>
<dbReference type="Proteomes" id="UP000784919">
    <property type="component" value="Unassembled WGS sequence"/>
</dbReference>
<dbReference type="GO" id="GO:0005524">
    <property type="term" value="F:ATP binding"/>
    <property type="evidence" value="ECO:0007669"/>
    <property type="project" value="UniProtKB-KW"/>
</dbReference>
<dbReference type="FunFam" id="3.40.50.1000:FF:000028">
    <property type="entry name" value="Calcium-transporting P-type ATPase, putative"/>
    <property type="match status" value="1"/>
</dbReference>
<dbReference type="InterPro" id="IPR013167">
    <property type="entry name" value="COG4_M"/>
</dbReference>
<dbReference type="Pfam" id="PF20663">
    <property type="entry name" value="COG4_N"/>
    <property type="match status" value="1"/>
</dbReference>
<dbReference type="SFLD" id="SFLDG00002">
    <property type="entry name" value="C1.7:_P-type_atpase_like"/>
    <property type="match status" value="1"/>
</dbReference>
<accession>A0A9P7STF3</accession>
<dbReference type="PRINTS" id="PR00119">
    <property type="entry name" value="CATATPASE"/>
</dbReference>
<evidence type="ECO:0000256" key="10">
    <source>
        <dbReference type="ARBA" id="ARBA00022840"/>
    </source>
</evidence>
<evidence type="ECO:0000256" key="13">
    <source>
        <dbReference type="ARBA" id="ARBA00022967"/>
    </source>
</evidence>
<dbReference type="InterPro" id="IPR018303">
    <property type="entry name" value="ATPase_P-typ_P_site"/>
</dbReference>
<evidence type="ECO:0000256" key="14">
    <source>
        <dbReference type="ARBA" id="ARBA00022989"/>
    </source>
</evidence>
<proteinExistence type="inferred from homology"/>
<reference evidence="23" key="1">
    <citation type="journal article" date="2020" name="bioRxiv">
        <title>Whole genome comparisons of ergot fungi reveals the divergence and evolution of species within the genus Claviceps are the result of varying mechanisms driving genome evolution and host range expansion.</title>
        <authorList>
            <person name="Wyka S.A."/>
            <person name="Mondo S.J."/>
            <person name="Liu M."/>
            <person name="Dettman J."/>
            <person name="Nalam V."/>
            <person name="Broders K.D."/>
        </authorList>
    </citation>
    <scope>NUCLEOTIDE SEQUENCE</scope>
    <source>
        <strain evidence="23">CCC 1102</strain>
    </source>
</reference>
<dbReference type="PROSITE" id="PS00154">
    <property type="entry name" value="ATPASE_E1_E2"/>
    <property type="match status" value="1"/>
</dbReference>
<comment type="similarity">
    <text evidence="18">Belongs to the cation transport ATPase (P-type) (TC 3.A.3) family.</text>
</comment>
<dbReference type="InterPro" id="IPR023299">
    <property type="entry name" value="ATPase_P-typ_cyto_dom_N"/>
</dbReference>
<evidence type="ECO:0000256" key="8">
    <source>
        <dbReference type="ARBA" id="ARBA00022741"/>
    </source>
</evidence>
<dbReference type="GO" id="GO:0016887">
    <property type="term" value="F:ATP hydrolysis activity"/>
    <property type="evidence" value="ECO:0007669"/>
    <property type="project" value="InterPro"/>
</dbReference>